<dbReference type="AlphaFoldDB" id="A0A0D2M638"/>
<dbReference type="KEGG" id="mng:MNEG_11314"/>
<reference evidence="2 3" key="1">
    <citation type="journal article" date="2013" name="BMC Genomics">
        <title>Reconstruction of the lipid metabolism for the microalga Monoraphidium neglectum from its genome sequence reveals characteristics suitable for biofuel production.</title>
        <authorList>
            <person name="Bogen C."/>
            <person name="Al-Dilaimi A."/>
            <person name="Albersmeier A."/>
            <person name="Wichmann J."/>
            <person name="Grundmann M."/>
            <person name="Rupp O."/>
            <person name="Lauersen K.J."/>
            <person name="Blifernez-Klassen O."/>
            <person name="Kalinowski J."/>
            <person name="Goesmann A."/>
            <person name="Mussgnug J.H."/>
            <person name="Kruse O."/>
        </authorList>
    </citation>
    <scope>NUCLEOTIDE SEQUENCE [LARGE SCALE GENOMIC DNA]</scope>
    <source>
        <strain evidence="2 3">SAG 48.87</strain>
    </source>
</reference>
<dbReference type="InterPro" id="IPR054722">
    <property type="entry name" value="PolX-like_BBD"/>
</dbReference>
<protein>
    <recommendedName>
        <fullName evidence="1">Retrovirus-related Pol polyprotein from transposon TNT 1-94-like beta-barrel domain-containing protein</fullName>
    </recommendedName>
</protein>
<organism evidence="2 3">
    <name type="scientific">Monoraphidium neglectum</name>
    <dbReference type="NCBI Taxonomy" id="145388"/>
    <lineage>
        <taxon>Eukaryota</taxon>
        <taxon>Viridiplantae</taxon>
        <taxon>Chlorophyta</taxon>
        <taxon>core chlorophytes</taxon>
        <taxon>Chlorophyceae</taxon>
        <taxon>CS clade</taxon>
        <taxon>Sphaeropleales</taxon>
        <taxon>Selenastraceae</taxon>
        <taxon>Monoraphidium</taxon>
    </lineage>
</organism>
<name>A0A0D2M638_9CHLO</name>
<evidence type="ECO:0000313" key="3">
    <source>
        <dbReference type="Proteomes" id="UP000054498"/>
    </source>
</evidence>
<accession>A0A0D2M638</accession>
<sequence>MGRRSLLASGPTARADWFEELNACNRRVQFGAARPILVKQSGSARTLTNKGWLHLSNAFFVPSMPYNILSTESLKDDGVVWGKQPGADVIDFYYASKRLRDPAVKPLFTASKDGGNSDLYVLLPLAELQGGAARGRGPQ</sequence>
<gene>
    <name evidence="2" type="ORF">MNEG_11314</name>
</gene>
<evidence type="ECO:0000313" key="2">
    <source>
        <dbReference type="EMBL" id="KIY96646.1"/>
    </source>
</evidence>
<proteinExistence type="predicted"/>
<evidence type="ECO:0000259" key="1">
    <source>
        <dbReference type="Pfam" id="PF22936"/>
    </source>
</evidence>
<feature type="domain" description="Retrovirus-related Pol polyprotein from transposon TNT 1-94-like beta-barrel" evidence="1">
    <location>
        <begin position="12"/>
        <end position="78"/>
    </location>
</feature>
<keyword evidence="3" id="KW-1185">Reference proteome</keyword>
<dbReference type="GeneID" id="25728564"/>
<dbReference type="EMBL" id="KK102906">
    <property type="protein sequence ID" value="KIY96646.1"/>
    <property type="molecule type" value="Genomic_DNA"/>
</dbReference>
<dbReference type="RefSeq" id="XP_013895666.1">
    <property type="nucleotide sequence ID" value="XM_014040212.1"/>
</dbReference>
<dbReference type="Proteomes" id="UP000054498">
    <property type="component" value="Unassembled WGS sequence"/>
</dbReference>
<dbReference type="Pfam" id="PF22936">
    <property type="entry name" value="Pol_BBD"/>
    <property type="match status" value="1"/>
</dbReference>